<dbReference type="SUPFAM" id="SSF90002">
    <property type="entry name" value="Hypothetical protein YjiA, C-terminal domain"/>
    <property type="match status" value="1"/>
</dbReference>
<dbReference type="Proteomes" id="UP000199598">
    <property type="component" value="Unassembled WGS sequence"/>
</dbReference>
<proteinExistence type="inferred from homology"/>
<dbReference type="Gene3D" id="3.40.50.300">
    <property type="entry name" value="P-loop containing nucleotide triphosphate hydrolases"/>
    <property type="match status" value="1"/>
</dbReference>
<dbReference type="InterPro" id="IPR003495">
    <property type="entry name" value="CobW/HypB/UreG_nucleotide-bd"/>
</dbReference>
<reference evidence="9 10" key="1">
    <citation type="submission" date="2016-10" db="EMBL/GenBank/DDBJ databases">
        <authorList>
            <person name="Varghese N."/>
            <person name="Submissions S."/>
        </authorList>
    </citation>
    <scope>NUCLEOTIDE SEQUENCE [LARGE SCALE GENOMIC DNA]</scope>
    <source>
        <strain evidence="9 10">DSM 16392</strain>
    </source>
</reference>
<evidence type="ECO:0000256" key="4">
    <source>
        <dbReference type="ARBA" id="ARBA00034320"/>
    </source>
</evidence>
<evidence type="ECO:0000256" key="5">
    <source>
        <dbReference type="ARBA" id="ARBA00045658"/>
    </source>
</evidence>
<evidence type="ECO:0000256" key="6">
    <source>
        <dbReference type="ARBA" id="ARBA00049117"/>
    </source>
</evidence>
<dbReference type="InterPro" id="IPR036627">
    <property type="entry name" value="CobW-likC_sf"/>
</dbReference>
<keyword evidence="3" id="KW-0143">Chaperone</keyword>
<evidence type="ECO:0000256" key="3">
    <source>
        <dbReference type="ARBA" id="ARBA00023186"/>
    </source>
</evidence>
<keyword evidence="10" id="KW-1185">Reference proteome</keyword>
<sequence length="405" mass="44842">MLIRLPSVKRSNRSYRQCRIMASTQERRSPPTPIPMSVITGFLGAGKTTLLNRILKEPVLENTAVIINEFGEIGLDHLLVDTIDDGIIELSSGCLCCTIRGDLINTLEDILRRIDNGRMKKIDRVIIETTGLADPAPVLHTVMLHPYLVMRYRLDGVVTLVDSVNGLDTIHSHEEAVKQVAVADRIVMTKTDLQEPSDDLLAELKHLNPGAIVLNAQDGSATAAALINCGLYNPESKIPDVQKWLREEAYKDEHASHDHHGHHHHGGGHDHHHDPNRHGKDVRAFTLETDRAIPNAALEMFLDLLRSAHGPKLLRVKGIIKTVEHPDQPLVIHGVQHVFHPPARLAEWPDADQRTRLVFITKGLSEGFVKKMFDAFTGGVAADTPDRTAMMDNPLSIGGFSGTFK</sequence>
<feature type="domain" description="CobW C-terminal" evidence="8">
    <location>
        <begin position="282"/>
        <end position="377"/>
    </location>
</feature>
<evidence type="ECO:0000256" key="7">
    <source>
        <dbReference type="SAM" id="MobiDB-lite"/>
    </source>
</evidence>
<evidence type="ECO:0000259" key="8">
    <source>
        <dbReference type="SMART" id="SM00833"/>
    </source>
</evidence>
<dbReference type="PANTHER" id="PTHR13748">
    <property type="entry name" value="COBW-RELATED"/>
    <property type="match status" value="1"/>
</dbReference>
<organism evidence="9 10">
    <name type="scientific">Pseudovibrio ascidiaceicola</name>
    <dbReference type="NCBI Taxonomy" id="285279"/>
    <lineage>
        <taxon>Bacteria</taxon>
        <taxon>Pseudomonadati</taxon>
        <taxon>Pseudomonadota</taxon>
        <taxon>Alphaproteobacteria</taxon>
        <taxon>Hyphomicrobiales</taxon>
        <taxon>Stappiaceae</taxon>
        <taxon>Pseudovibrio</taxon>
    </lineage>
</organism>
<dbReference type="InterPro" id="IPR051316">
    <property type="entry name" value="Zinc-reg_GTPase_activator"/>
</dbReference>
<comment type="catalytic activity">
    <reaction evidence="6">
        <text>GTP + H2O = GDP + phosphate + H(+)</text>
        <dbReference type="Rhea" id="RHEA:19669"/>
        <dbReference type="ChEBI" id="CHEBI:15377"/>
        <dbReference type="ChEBI" id="CHEBI:15378"/>
        <dbReference type="ChEBI" id="CHEBI:37565"/>
        <dbReference type="ChEBI" id="CHEBI:43474"/>
        <dbReference type="ChEBI" id="CHEBI:58189"/>
    </reaction>
    <physiologicalReaction direction="left-to-right" evidence="6">
        <dbReference type="Rhea" id="RHEA:19670"/>
    </physiologicalReaction>
</comment>
<feature type="region of interest" description="Disordered" evidence="7">
    <location>
        <begin position="253"/>
        <end position="278"/>
    </location>
</feature>
<comment type="function">
    <text evidence="5">Zinc chaperone that directly transfers zinc cofactor to target proteins, thereby activating them. Zinc is transferred from the CXCC motif in the GTPase domain to the zinc binding site in target proteins in a process requiring GTP hydrolysis.</text>
</comment>
<name>A0A1I3V9F0_9HYPH</name>
<dbReference type="Gene3D" id="3.30.1220.10">
    <property type="entry name" value="CobW-like, C-terminal domain"/>
    <property type="match status" value="1"/>
</dbReference>
<protein>
    <submittedName>
        <fullName evidence="9">GTPase, G3E family</fullName>
    </submittedName>
</protein>
<dbReference type="SMART" id="SM00833">
    <property type="entry name" value="CobW_C"/>
    <property type="match status" value="1"/>
</dbReference>
<feature type="compositionally biased region" description="Basic and acidic residues" evidence="7">
    <location>
        <begin position="267"/>
        <end position="278"/>
    </location>
</feature>
<evidence type="ECO:0000313" key="9">
    <source>
        <dbReference type="EMBL" id="SFJ91915.1"/>
    </source>
</evidence>
<keyword evidence="1" id="KW-0547">Nucleotide-binding</keyword>
<accession>A0A1I3V9F0</accession>
<dbReference type="InterPro" id="IPR027417">
    <property type="entry name" value="P-loop_NTPase"/>
</dbReference>
<comment type="caution">
    <text evidence="9">The sequence shown here is derived from an EMBL/GenBank/DDBJ whole genome shotgun (WGS) entry which is preliminary data.</text>
</comment>
<gene>
    <name evidence="9" type="ORF">SAMN04488518_101269</name>
</gene>
<dbReference type="Pfam" id="PF07683">
    <property type="entry name" value="CobW_C"/>
    <property type="match status" value="1"/>
</dbReference>
<dbReference type="EMBL" id="FOSK01000001">
    <property type="protein sequence ID" value="SFJ91915.1"/>
    <property type="molecule type" value="Genomic_DNA"/>
</dbReference>
<dbReference type="InterPro" id="IPR011629">
    <property type="entry name" value="CobW-like_C"/>
</dbReference>
<comment type="similarity">
    <text evidence="4">Belongs to the SIMIBI class G3E GTPase family. ZNG1 subfamily.</text>
</comment>
<evidence type="ECO:0000313" key="10">
    <source>
        <dbReference type="Proteomes" id="UP000199598"/>
    </source>
</evidence>
<evidence type="ECO:0000256" key="1">
    <source>
        <dbReference type="ARBA" id="ARBA00022741"/>
    </source>
</evidence>
<dbReference type="SUPFAM" id="SSF52540">
    <property type="entry name" value="P-loop containing nucleoside triphosphate hydrolases"/>
    <property type="match status" value="1"/>
</dbReference>
<evidence type="ECO:0000256" key="2">
    <source>
        <dbReference type="ARBA" id="ARBA00022801"/>
    </source>
</evidence>
<dbReference type="Pfam" id="PF02492">
    <property type="entry name" value="cobW"/>
    <property type="match status" value="1"/>
</dbReference>
<dbReference type="CDD" id="cd03112">
    <property type="entry name" value="CobW-like"/>
    <property type="match status" value="1"/>
</dbReference>
<keyword evidence="2" id="KW-0378">Hydrolase</keyword>